<dbReference type="OrthoDB" id="2985092at2759"/>
<keyword evidence="1" id="KW-0175">Coiled coil</keyword>
<dbReference type="Proteomes" id="UP000467700">
    <property type="component" value="Unassembled WGS sequence"/>
</dbReference>
<keyword evidence="4" id="KW-1185">Reference proteome</keyword>
<name>A0A8S0X1Y1_CYCAE</name>
<protein>
    <submittedName>
        <fullName evidence="3">Uncharacterized protein</fullName>
    </submittedName>
</protein>
<dbReference type="AlphaFoldDB" id="A0A8S0X1Y1"/>
<evidence type="ECO:0000256" key="2">
    <source>
        <dbReference type="SAM" id="MobiDB-lite"/>
    </source>
</evidence>
<sequence>MAIVPPPNASGIPPPPNPVDPITYEDIAAARKYLEDLSWTQANPAHQAPATADVVGKAEAYRSSLVFAVDQGPAAPAWLQELTASINAIRVDITAMRGDINTMQANVNTMQANVNTLQANVTTMQANFNAMQGDVTRLLHRSDEQPVLLANSRAGNREPLYDPTQLQGNWAAPLARPQHRDDLLTMSAQDCIAAATALGLPPLPAAGTTVVERRRQIARRIGVRID</sequence>
<accession>A0A8S0X1Y1</accession>
<evidence type="ECO:0000313" key="3">
    <source>
        <dbReference type="EMBL" id="CAA7271297.1"/>
    </source>
</evidence>
<feature type="region of interest" description="Disordered" evidence="2">
    <location>
        <begin position="1"/>
        <end position="20"/>
    </location>
</feature>
<comment type="caution">
    <text evidence="3">The sequence shown here is derived from an EMBL/GenBank/DDBJ whole genome shotgun (WGS) entry which is preliminary data.</text>
</comment>
<proteinExistence type="predicted"/>
<evidence type="ECO:0000313" key="4">
    <source>
        <dbReference type="Proteomes" id="UP000467700"/>
    </source>
</evidence>
<reference evidence="3 4" key="1">
    <citation type="submission" date="2020-01" db="EMBL/GenBank/DDBJ databases">
        <authorList>
            <person name="Gupta K D."/>
        </authorList>
    </citation>
    <scope>NUCLEOTIDE SEQUENCE [LARGE SCALE GENOMIC DNA]</scope>
</reference>
<dbReference type="Gene3D" id="1.20.5.340">
    <property type="match status" value="1"/>
</dbReference>
<organism evidence="3 4">
    <name type="scientific">Cyclocybe aegerita</name>
    <name type="common">Black poplar mushroom</name>
    <name type="synonym">Agrocybe aegerita</name>
    <dbReference type="NCBI Taxonomy" id="1973307"/>
    <lineage>
        <taxon>Eukaryota</taxon>
        <taxon>Fungi</taxon>
        <taxon>Dikarya</taxon>
        <taxon>Basidiomycota</taxon>
        <taxon>Agaricomycotina</taxon>
        <taxon>Agaricomycetes</taxon>
        <taxon>Agaricomycetidae</taxon>
        <taxon>Agaricales</taxon>
        <taxon>Agaricineae</taxon>
        <taxon>Bolbitiaceae</taxon>
        <taxon>Cyclocybe</taxon>
    </lineage>
</organism>
<feature type="compositionally biased region" description="Pro residues" evidence="2">
    <location>
        <begin position="1"/>
        <end position="19"/>
    </location>
</feature>
<dbReference type="EMBL" id="CACVBS010000104">
    <property type="protein sequence ID" value="CAA7271297.1"/>
    <property type="molecule type" value="Genomic_DNA"/>
</dbReference>
<evidence type="ECO:0000256" key="1">
    <source>
        <dbReference type="SAM" id="Coils"/>
    </source>
</evidence>
<gene>
    <name evidence="3" type="ORF">AAE3_LOCUS13526</name>
</gene>
<feature type="coiled-coil region" evidence="1">
    <location>
        <begin position="100"/>
        <end position="127"/>
    </location>
</feature>